<dbReference type="RefSeq" id="WP_184773424.1">
    <property type="nucleotide sequence ID" value="NZ_JACHGI010000019.1"/>
</dbReference>
<name>A0A8E1WIR2_9HYPH</name>
<comment type="caution">
    <text evidence="1">The sequence shown here is derived from an EMBL/GenBank/DDBJ whole genome shotgun (WGS) entry which is preliminary data.</text>
</comment>
<evidence type="ECO:0000313" key="2">
    <source>
        <dbReference type="Proteomes" id="UP000532373"/>
    </source>
</evidence>
<organism evidence="1 2">
    <name type="scientific">Aminobacter carboxidus</name>
    <dbReference type="NCBI Taxonomy" id="376165"/>
    <lineage>
        <taxon>Bacteria</taxon>
        <taxon>Pseudomonadati</taxon>
        <taxon>Pseudomonadota</taxon>
        <taxon>Alphaproteobacteria</taxon>
        <taxon>Hyphomicrobiales</taxon>
        <taxon>Phyllobacteriaceae</taxon>
        <taxon>Aminobacter</taxon>
    </lineage>
</organism>
<proteinExistence type="predicted"/>
<accession>A0A8E1WIR2</accession>
<evidence type="ECO:0000313" key="1">
    <source>
        <dbReference type="EMBL" id="MBB6469770.1"/>
    </source>
</evidence>
<sequence>MRIRLNKTPGRLANLILLAAFVTALVASGFFAVRLTVNTIYWSSHRDEPIEPWMTVGYVAHSYNLEPKALFGALDLPIGVSDRRTLGDIASAKGVSFEVLKSTVEASIRRSRQQPNGDLSDRMSGS</sequence>
<reference evidence="1 2" key="1">
    <citation type="submission" date="2020-08" db="EMBL/GenBank/DDBJ databases">
        <title>Genomic Encyclopedia of Type Strains, Phase IV (KMG-IV): sequencing the most valuable type-strain genomes for metagenomic binning, comparative biology and taxonomic classification.</title>
        <authorList>
            <person name="Goeker M."/>
        </authorList>
    </citation>
    <scope>NUCLEOTIDE SEQUENCE [LARGE SCALE GENOMIC DNA]</scope>
    <source>
        <strain evidence="1 2">DSM 17454</strain>
    </source>
</reference>
<protein>
    <submittedName>
        <fullName evidence="1">Uncharacterized protein</fullName>
    </submittedName>
</protein>
<dbReference type="Proteomes" id="UP000532373">
    <property type="component" value="Unassembled WGS sequence"/>
</dbReference>
<dbReference type="EMBL" id="JACHGI010000019">
    <property type="protein sequence ID" value="MBB6469770.1"/>
    <property type="molecule type" value="Genomic_DNA"/>
</dbReference>
<dbReference type="AlphaFoldDB" id="A0A8E1WIR2"/>
<gene>
    <name evidence="1" type="ORF">HNQ96_005664</name>
</gene>